<comment type="caution">
    <text evidence="2">The sequence shown here is derived from an EMBL/GenBank/DDBJ whole genome shotgun (WGS) entry which is preliminary data.</text>
</comment>
<evidence type="ECO:0000259" key="1">
    <source>
        <dbReference type="Pfam" id="PF24494"/>
    </source>
</evidence>
<dbReference type="InterPro" id="IPR056009">
    <property type="entry name" value="DUF7587"/>
</dbReference>
<proteinExistence type="predicted"/>
<dbReference type="Proteomes" id="UP001501147">
    <property type="component" value="Unassembled WGS sequence"/>
</dbReference>
<dbReference type="EMBL" id="BAABJV010000023">
    <property type="protein sequence ID" value="GAA4794350.1"/>
    <property type="molecule type" value="Genomic_DNA"/>
</dbReference>
<feature type="domain" description="DUF7587" evidence="1">
    <location>
        <begin position="60"/>
        <end position="136"/>
    </location>
</feature>
<organism evidence="2 3">
    <name type="scientific">Streptomyces sanyensis</name>
    <dbReference type="NCBI Taxonomy" id="568869"/>
    <lineage>
        <taxon>Bacteria</taxon>
        <taxon>Bacillati</taxon>
        <taxon>Actinomycetota</taxon>
        <taxon>Actinomycetes</taxon>
        <taxon>Kitasatosporales</taxon>
        <taxon>Streptomycetaceae</taxon>
        <taxon>Streptomyces</taxon>
    </lineage>
</organism>
<evidence type="ECO:0000313" key="2">
    <source>
        <dbReference type="EMBL" id="GAA4794350.1"/>
    </source>
</evidence>
<dbReference type="Pfam" id="PF24494">
    <property type="entry name" value="DUF7587"/>
    <property type="match status" value="1"/>
</dbReference>
<reference evidence="3" key="1">
    <citation type="journal article" date="2019" name="Int. J. Syst. Evol. Microbiol.">
        <title>The Global Catalogue of Microorganisms (GCM) 10K type strain sequencing project: providing services to taxonomists for standard genome sequencing and annotation.</title>
        <authorList>
            <consortium name="The Broad Institute Genomics Platform"/>
            <consortium name="The Broad Institute Genome Sequencing Center for Infectious Disease"/>
            <person name="Wu L."/>
            <person name="Ma J."/>
        </authorList>
    </citation>
    <scope>NUCLEOTIDE SEQUENCE [LARGE SCALE GENOMIC DNA]</scope>
    <source>
        <strain evidence="3">JCM 18324</strain>
    </source>
</reference>
<gene>
    <name evidence="2" type="ORF">GCM10023329_53670</name>
</gene>
<evidence type="ECO:0000313" key="3">
    <source>
        <dbReference type="Proteomes" id="UP001501147"/>
    </source>
</evidence>
<keyword evidence="3" id="KW-1185">Reference proteome</keyword>
<sequence>MLAGTTPVLVHNCGSRPDGPDPDGNIVYRALAENDDPAMGLTARAPGNAGVSPLSHVAGKKLTPWISTTKNPGIAFDKYNQGHGVVAIDLRRIPYSYVDISSGPFPSSRRHSAYARKDSEVLVWQNIPAEAIVGHWPGG</sequence>
<protein>
    <recommendedName>
        <fullName evidence="1">DUF7587 domain-containing protein</fullName>
    </recommendedName>
</protein>
<name>A0ABP9BH15_9ACTN</name>
<accession>A0ABP9BH15</accession>